<dbReference type="SUPFAM" id="SSF143990">
    <property type="entry name" value="YbiA-like"/>
    <property type="match status" value="1"/>
</dbReference>
<evidence type="ECO:0000313" key="2">
    <source>
        <dbReference type="Proteomes" id="UP000085678"/>
    </source>
</evidence>
<dbReference type="AlphaFoldDB" id="A0A1S3IEH8"/>
<proteinExistence type="predicted"/>
<feature type="domain" description="NADAR" evidence="1">
    <location>
        <begin position="11"/>
        <end position="159"/>
    </location>
</feature>
<accession>A0A1S3IEH8</accession>
<keyword evidence="2" id="KW-1185">Reference proteome</keyword>
<dbReference type="RefSeq" id="XP_013396665.1">
    <property type="nucleotide sequence ID" value="XM_013541211.1"/>
</dbReference>
<dbReference type="OrthoDB" id="206452at2759"/>
<dbReference type="Gene3D" id="1.10.357.40">
    <property type="entry name" value="YbiA-like"/>
    <property type="match status" value="1"/>
</dbReference>
<dbReference type="InterPro" id="IPR012816">
    <property type="entry name" value="NADAR"/>
</dbReference>
<dbReference type="Pfam" id="PF08719">
    <property type="entry name" value="NADAR"/>
    <property type="match status" value="1"/>
</dbReference>
<evidence type="ECO:0000259" key="1">
    <source>
        <dbReference type="Pfam" id="PF08719"/>
    </source>
</evidence>
<dbReference type="OMA" id="WMMAAKA"/>
<sequence>MATSVQERFTFFWRKQSPFSQWHSSEFEVDGVSFNCAEQYMMYRKAVLFGDETTAKKILDTVDPAKQKALGRKVHNFNDKVWKANCWDIVKTGNLAKFSNPKLREVLLATRGTILVEASPVDTIWGIGLAADSERANNRSTWRGKNLLGYILTEVRAELLKEDGQEDEVWDQIKDTIKRH</sequence>
<dbReference type="KEGG" id="lak:106163575"/>
<dbReference type="InParanoid" id="A0A1S3IEH8"/>
<dbReference type="Proteomes" id="UP000085678">
    <property type="component" value="Unplaced"/>
</dbReference>
<dbReference type="GeneID" id="106163575"/>
<gene>
    <name evidence="3" type="primary">LOC106163575</name>
</gene>
<reference evidence="3" key="1">
    <citation type="submission" date="2025-08" db="UniProtKB">
        <authorList>
            <consortium name="RefSeq"/>
        </authorList>
    </citation>
    <scope>IDENTIFICATION</scope>
    <source>
        <tissue evidence="3">Gonads</tissue>
    </source>
</reference>
<name>A0A1S3IEH8_LINAN</name>
<evidence type="ECO:0000313" key="3">
    <source>
        <dbReference type="RefSeq" id="XP_013396665.1"/>
    </source>
</evidence>
<dbReference type="CDD" id="cd15457">
    <property type="entry name" value="NADAR"/>
    <property type="match status" value="1"/>
</dbReference>
<organism evidence="2 3">
    <name type="scientific">Lingula anatina</name>
    <name type="common">Brachiopod</name>
    <name type="synonym">Lingula unguis</name>
    <dbReference type="NCBI Taxonomy" id="7574"/>
    <lineage>
        <taxon>Eukaryota</taxon>
        <taxon>Metazoa</taxon>
        <taxon>Spiralia</taxon>
        <taxon>Lophotrochozoa</taxon>
        <taxon>Brachiopoda</taxon>
        <taxon>Linguliformea</taxon>
        <taxon>Lingulata</taxon>
        <taxon>Lingulida</taxon>
        <taxon>Linguloidea</taxon>
        <taxon>Lingulidae</taxon>
        <taxon>Lingula</taxon>
    </lineage>
</organism>
<protein>
    <submittedName>
        <fullName evidence="3">Uncharacterized protein LOC106163575</fullName>
    </submittedName>
</protein>
<dbReference type="InterPro" id="IPR037238">
    <property type="entry name" value="YbiA-like_sf"/>
</dbReference>
<dbReference type="NCBIfam" id="TIGR02464">
    <property type="entry name" value="ribofla_fusion"/>
    <property type="match status" value="1"/>
</dbReference>